<dbReference type="HAMAP" id="MF_02087">
    <property type="entry name" value="PLP_homeostasis"/>
    <property type="match status" value="1"/>
</dbReference>
<reference evidence="6 7" key="1">
    <citation type="submission" date="2016-12" db="EMBL/GenBank/DDBJ databases">
        <title>The new phylogeny of genus Mycobacterium.</title>
        <authorList>
            <person name="Tortoli E."/>
            <person name="Trovato A."/>
            <person name="Cirillo D.M."/>
        </authorList>
    </citation>
    <scope>NUCLEOTIDE SEQUENCE [LARGE SCALE GENOMIC DNA]</scope>
    <source>
        <strain evidence="6 7">DSM 45130</strain>
    </source>
</reference>
<dbReference type="PANTHER" id="PTHR10146">
    <property type="entry name" value="PROLINE SYNTHETASE CO-TRANSCRIBED BACTERIAL HOMOLOG PROTEIN"/>
    <property type="match status" value="1"/>
</dbReference>
<dbReference type="STRING" id="444597.BST26_05500"/>
<evidence type="ECO:0000256" key="1">
    <source>
        <dbReference type="ARBA" id="ARBA00022898"/>
    </source>
</evidence>
<evidence type="ECO:0000256" key="4">
    <source>
        <dbReference type="SAM" id="MobiDB-lite"/>
    </source>
</evidence>
<dbReference type="Pfam" id="PF01168">
    <property type="entry name" value="Ala_racemase_N"/>
    <property type="match status" value="1"/>
</dbReference>
<gene>
    <name evidence="6" type="ORF">BST26_05500</name>
</gene>
<name>A0A1X0DJ04_9MYCO</name>
<feature type="modified residue" description="N6-(pyridoxal phosphate)lysine" evidence="2">
    <location>
        <position position="46"/>
    </location>
</feature>
<dbReference type="Proteomes" id="UP000192801">
    <property type="component" value="Unassembled WGS sequence"/>
</dbReference>
<protein>
    <recommendedName>
        <fullName evidence="2">Pyridoxal phosphate homeostasis protein</fullName>
        <shortName evidence="2">PLP homeostasis protein</shortName>
    </recommendedName>
</protein>
<dbReference type="InterPro" id="IPR011078">
    <property type="entry name" value="PyrdxlP_homeostasis"/>
</dbReference>
<proteinExistence type="inferred from homology"/>
<feature type="region of interest" description="Disordered" evidence="4">
    <location>
        <begin position="246"/>
        <end position="285"/>
    </location>
</feature>
<sequence length="285" mass="29579">MDAVTSPTERGTQLAEALAALRQRVSAAAEAAGRDPAQIELLPVTKFFPASDVALLAAQGCRSFGEARDQEARAKIAELAGRLPAEVSWQMIGRLQRNKARSVAGWADAVHSVDGLRLADTLDRAAGEALDAGHRGAPLRVYIQLSLDGDTARGGIDAGDTGAVDAVCDRVGAATTLRLAGLMAVPPRGADPDAAFARLAEVHRRVRDRHPEAVGLSAGMSGDLEVAVKHGSTCLRVGTALLGQRPLTSPSVVTPVTSSSHLPDSPAGSRNRSPGPPLFREGSSQ</sequence>
<evidence type="ECO:0000313" key="6">
    <source>
        <dbReference type="EMBL" id="ORA72371.1"/>
    </source>
</evidence>
<keyword evidence="1 2" id="KW-0663">Pyridoxal phosphate</keyword>
<dbReference type="PANTHER" id="PTHR10146:SF14">
    <property type="entry name" value="PYRIDOXAL PHOSPHATE HOMEOSTASIS PROTEIN"/>
    <property type="match status" value="1"/>
</dbReference>
<comment type="similarity">
    <text evidence="2 3">Belongs to the pyridoxal phosphate-binding protein YggS/PROSC family.</text>
</comment>
<evidence type="ECO:0000256" key="2">
    <source>
        <dbReference type="HAMAP-Rule" id="MF_02087"/>
    </source>
</evidence>
<keyword evidence="7" id="KW-1185">Reference proteome</keyword>
<evidence type="ECO:0000259" key="5">
    <source>
        <dbReference type="Pfam" id="PF01168"/>
    </source>
</evidence>
<comment type="function">
    <text evidence="2">Pyridoxal 5'-phosphate (PLP)-binding protein, which is involved in PLP homeostasis.</text>
</comment>
<feature type="domain" description="Alanine racemase N-terminal" evidence="5">
    <location>
        <begin position="18"/>
        <end position="246"/>
    </location>
</feature>
<dbReference type="NCBIfam" id="TIGR00044">
    <property type="entry name" value="YggS family pyridoxal phosphate-dependent enzyme"/>
    <property type="match status" value="1"/>
</dbReference>
<evidence type="ECO:0000256" key="3">
    <source>
        <dbReference type="RuleBase" id="RU004514"/>
    </source>
</evidence>
<dbReference type="SUPFAM" id="SSF51419">
    <property type="entry name" value="PLP-binding barrel"/>
    <property type="match status" value="1"/>
</dbReference>
<comment type="caution">
    <text evidence="6">The sequence shown here is derived from an EMBL/GenBank/DDBJ whole genome shotgun (WGS) entry which is preliminary data.</text>
</comment>
<dbReference type="InterPro" id="IPR001608">
    <property type="entry name" value="Ala_racemase_N"/>
</dbReference>
<dbReference type="InterPro" id="IPR029066">
    <property type="entry name" value="PLP-binding_barrel"/>
</dbReference>
<evidence type="ECO:0000313" key="7">
    <source>
        <dbReference type="Proteomes" id="UP000192801"/>
    </source>
</evidence>
<accession>A0A1X0DJ04</accession>
<dbReference type="EMBL" id="MVHS01000008">
    <property type="protein sequence ID" value="ORA72371.1"/>
    <property type="molecule type" value="Genomic_DNA"/>
</dbReference>
<dbReference type="Gene3D" id="3.20.20.10">
    <property type="entry name" value="Alanine racemase"/>
    <property type="match status" value="1"/>
</dbReference>
<organism evidence="6 7">
    <name type="scientific">Mycolicibacterium insubricum</name>
    <dbReference type="NCBI Taxonomy" id="444597"/>
    <lineage>
        <taxon>Bacteria</taxon>
        <taxon>Bacillati</taxon>
        <taxon>Actinomycetota</taxon>
        <taxon>Actinomycetes</taxon>
        <taxon>Mycobacteriales</taxon>
        <taxon>Mycobacteriaceae</taxon>
        <taxon>Mycolicibacterium</taxon>
    </lineage>
</organism>
<dbReference type="CDD" id="cd00635">
    <property type="entry name" value="PLPDE_III_YBL036c_like"/>
    <property type="match status" value="1"/>
</dbReference>
<dbReference type="GO" id="GO:0030170">
    <property type="term" value="F:pyridoxal phosphate binding"/>
    <property type="evidence" value="ECO:0007669"/>
    <property type="project" value="UniProtKB-UniRule"/>
</dbReference>
<dbReference type="AlphaFoldDB" id="A0A1X0DJ04"/>
<feature type="compositionally biased region" description="Low complexity" evidence="4">
    <location>
        <begin position="246"/>
        <end position="260"/>
    </location>
</feature>